<sequence>MSHRNLTTFSTMINALYKQYELYNEALVVFSEFRRSCGQNPDEFVLGPVIRSCTQLKCVGVGLQLHTSAIRTGLDQNIYIGNCLVEFYWKLVDVEAARLVFDCLLIKSVVTWNSIMTGFAKSGRSEVSLDLFKEMLRTNVVPDKYVISSALRACALEQGRQVHAYSLKSNLDSDGFVSNNLIYMYSKCGSLVDARRIFDTMENLDVISYNAIIEGYLRQENLYEAFDLFAKMRMNLIPPSLSTFVSLFGVSASLNTFQLTKQIHALMLRSGFSLDKFAGSALIDAYSKCLSLGDAKLVFEEMKEKDIVVWNVMLGGYAQQLENEEALKLYLELQLSGLQSNEYTFVTLIAIASNLASLIHGLQFHNQIMKTGLNYDLYVMNALIDMYAKCGSLEEARKIFDFASMDDVTCWNSMIMSYALHGEAEEALNMFENMIQTGVKPNTVSFVGVLSACSHVGLVDEGFCHFGYMSSIGIVPETEHYACMVSLLGRAGKLYEAKEFIEKMPIKPTARVWKNLLSACRMNDNVKMAEYAAEITTSIDPKDSGSYALLSNTFASQGMWVKVKNVRDKMDRTGVVKETGCSWIELNNKIHSFTSTDRMHHAANLIYSVMDHLIQHMRGMMYDNASLPTQ</sequence>
<reference evidence="6" key="1">
    <citation type="journal article" date="2014" name="Science">
        <title>The coffee genome provides insight into the convergent evolution of caffeine biosynthesis.</title>
        <authorList>
            <person name="Denoeud F."/>
            <person name="Carretero-Paulet L."/>
            <person name="Dereeper A."/>
            <person name="Droc G."/>
            <person name="Guyot R."/>
            <person name="Pietrella M."/>
            <person name="Zheng C."/>
            <person name="Alberti A."/>
            <person name="Anthony F."/>
            <person name="Aprea G."/>
            <person name="Aury J.M."/>
            <person name="Bento P."/>
            <person name="Bernard M."/>
            <person name="Bocs S."/>
            <person name="Campa C."/>
            <person name="Cenci A."/>
            <person name="Combes M.C."/>
            <person name="Crouzillat D."/>
            <person name="Da Silva C."/>
            <person name="Daddiego L."/>
            <person name="De Bellis F."/>
            <person name="Dussert S."/>
            <person name="Garsmeur O."/>
            <person name="Gayraud T."/>
            <person name="Guignon V."/>
            <person name="Jahn K."/>
            <person name="Jamilloux V."/>
            <person name="Joet T."/>
            <person name="Labadie K."/>
            <person name="Lan T."/>
            <person name="Leclercq J."/>
            <person name="Lepelley M."/>
            <person name="Leroy T."/>
            <person name="Li L.T."/>
            <person name="Librado P."/>
            <person name="Lopez L."/>
            <person name="Munoz A."/>
            <person name="Noel B."/>
            <person name="Pallavicini A."/>
            <person name="Perrotta G."/>
            <person name="Poncet V."/>
            <person name="Pot D."/>
            <person name="Priyono X."/>
            <person name="Rigoreau M."/>
            <person name="Rouard M."/>
            <person name="Rozas J."/>
            <person name="Tranchant-Dubreuil C."/>
            <person name="VanBuren R."/>
            <person name="Zhang Q."/>
            <person name="Andrade A.C."/>
            <person name="Argout X."/>
            <person name="Bertrand B."/>
            <person name="de Kochko A."/>
            <person name="Graziosi G."/>
            <person name="Henry R.J."/>
            <person name="Jayarama X."/>
            <person name="Ming R."/>
            <person name="Nagai C."/>
            <person name="Rounsley S."/>
            <person name="Sankoff D."/>
            <person name="Giuliano G."/>
            <person name="Albert V.A."/>
            <person name="Wincker P."/>
            <person name="Lashermes P."/>
        </authorList>
    </citation>
    <scope>NUCLEOTIDE SEQUENCE [LARGE SCALE GENOMIC DNA]</scope>
    <source>
        <strain evidence="6">cv. DH200-94</strain>
    </source>
</reference>
<dbReference type="FunFam" id="1.25.40.10:FF:000381">
    <property type="entry name" value="Pentatricopeptide repeat-containing protein"/>
    <property type="match status" value="1"/>
</dbReference>
<keyword evidence="3" id="KW-0809">Transit peptide</keyword>
<proteinExistence type="inferred from homology"/>
<dbReference type="InterPro" id="IPR046848">
    <property type="entry name" value="E_motif"/>
</dbReference>
<dbReference type="EMBL" id="HG739129">
    <property type="protein sequence ID" value="CDP10583.1"/>
    <property type="molecule type" value="Genomic_DNA"/>
</dbReference>
<keyword evidence="2" id="KW-0677">Repeat</keyword>
<dbReference type="FunCoup" id="A0A068USH5">
    <property type="interactions" value="328"/>
</dbReference>
<dbReference type="Pfam" id="PF01535">
    <property type="entry name" value="PPR"/>
    <property type="match status" value="3"/>
</dbReference>
<dbReference type="STRING" id="49390.A0A068USH5"/>
<dbReference type="GO" id="GO:0003723">
    <property type="term" value="F:RNA binding"/>
    <property type="evidence" value="ECO:0007669"/>
    <property type="project" value="InterPro"/>
</dbReference>
<feature type="repeat" description="PPR" evidence="4">
    <location>
        <begin position="442"/>
        <end position="476"/>
    </location>
</feature>
<protein>
    <recommendedName>
        <fullName evidence="7">Pentatricopeptide repeat-containing protein</fullName>
    </recommendedName>
</protein>
<feature type="repeat" description="PPR" evidence="4">
    <location>
        <begin position="108"/>
        <end position="142"/>
    </location>
</feature>
<evidence type="ECO:0000256" key="2">
    <source>
        <dbReference type="ARBA" id="ARBA00022737"/>
    </source>
</evidence>
<dbReference type="Gramene" id="CDP10583">
    <property type="protein sequence ID" value="CDP10583"/>
    <property type="gene ID" value="GSCOC_T00031347001"/>
</dbReference>
<evidence type="ECO:0000256" key="1">
    <source>
        <dbReference type="ARBA" id="ARBA00006643"/>
    </source>
</evidence>
<name>A0A068USH5_COFCA</name>
<dbReference type="AlphaFoldDB" id="A0A068USH5"/>
<dbReference type="FunFam" id="1.25.40.10:FF:000090">
    <property type="entry name" value="Pentatricopeptide repeat-containing protein, chloroplastic"/>
    <property type="match status" value="1"/>
</dbReference>
<evidence type="ECO:0000313" key="5">
    <source>
        <dbReference type="EMBL" id="CDP10583.1"/>
    </source>
</evidence>
<gene>
    <name evidence="5" type="ORF">GSCOC_T00031347001</name>
</gene>
<dbReference type="OMA" id="IWNSMIF"/>
<dbReference type="PANTHER" id="PTHR47926">
    <property type="entry name" value="PENTATRICOPEPTIDE REPEAT-CONTAINING PROTEIN"/>
    <property type="match status" value="1"/>
</dbReference>
<evidence type="ECO:0000313" key="6">
    <source>
        <dbReference type="Proteomes" id="UP000295252"/>
    </source>
</evidence>
<dbReference type="Proteomes" id="UP000295252">
    <property type="component" value="Chromosome VIII"/>
</dbReference>
<accession>A0A068USH5</accession>
<dbReference type="FunFam" id="1.25.40.10:FF:000344">
    <property type="entry name" value="Pentatricopeptide repeat-containing protein"/>
    <property type="match status" value="1"/>
</dbReference>
<feature type="repeat" description="PPR" evidence="4">
    <location>
        <begin position="306"/>
        <end position="340"/>
    </location>
</feature>
<feature type="repeat" description="PPR" evidence="4">
    <location>
        <begin position="205"/>
        <end position="239"/>
    </location>
</feature>
<dbReference type="Pfam" id="PF20431">
    <property type="entry name" value="E_motif"/>
    <property type="match status" value="1"/>
</dbReference>
<dbReference type="PROSITE" id="PS51375">
    <property type="entry name" value="PPR"/>
    <property type="match status" value="5"/>
</dbReference>
<dbReference type="PhylomeDB" id="A0A068USH5"/>
<dbReference type="OrthoDB" id="1882346at2759"/>
<dbReference type="FunFam" id="1.25.40.10:FF:000488">
    <property type="entry name" value="Pentatricopeptide repeat-containing protein, mitochondrial"/>
    <property type="match status" value="1"/>
</dbReference>
<dbReference type="InParanoid" id="A0A068USH5"/>
<dbReference type="Pfam" id="PF13041">
    <property type="entry name" value="PPR_2"/>
    <property type="match status" value="4"/>
</dbReference>
<evidence type="ECO:0000256" key="3">
    <source>
        <dbReference type="ARBA" id="ARBA00022946"/>
    </source>
</evidence>
<keyword evidence="6" id="KW-1185">Reference proteome</keyword>
<evidence type="ECO:0008006" key="7">
    <source>
        <dbReference type="Google" id="ProtNLM"/>
    </source>
</evidence>
<organism evidence="5 6">
    <name type="scientific">Coffea canephora</name>
    <name type="common">Robusta coffee</name>
    <dbReference type="NCBI Taxonomy" id="49390"/>
    <lineage>
        <taxon>Eukaryota</taxon>
        <taxon>Viridiplantae</taxon>
        <taxon>Streptophyta</taxon>
        <taxon>Embryophyta</taxon>
        <taxon>Tracheophyta</taxon>
        <taxon>Spermatophyta</taxon>
        <taxon>Magnoliopsida</taxon>
        <taxon>eudicotyledons</taxon>
        <taxon>Gunneridae</taxon>
        <taxon>Pentapetalae</taxon>
        <taxon>asterids</taxon>
        <taxon>lamiids</taxon>
        <taxon>Gentianales</taxon>
        <taxon>Rubiaceae</taxon>
        <taxon>Ixoroideae</taxon>
        <taxon>Gardenieae complex</taxon>
        <taxon>Bertiereae - Coffeeae clade</taxon>
        <taxon>Coffeeae</taxon>
        <taxon>Coffea</taxon>
    </lineage>
</organism>
<dbReference type="PANTHER" id="PTHR47926:SF527">
    <property type="entry name" value="PENTATRICOPEPTIDE REPEAT-CONTAINING PROTEIN"/>
    <property type="match status" value="1"/>
</dbReference>
<dbReference type="InterPro" id="IPR002885">
    <property type="entry name" value="PPR_rpt"/>
</dbReference>
<comment type="similarity">
    <text evidence="1">Belongs to the PPR family. PCMP-H subfamily.</text>
</comment>
<evidence type="ECO:0000256" key="4">
    <source>
        <dbReference type="PROSITE-ProRule" id="PRU00708"/>
    </source>
</evidence>
<dbReference type="InterPro" id="IPR011990">
    <property type="entry name" value="TPR-like_helical_dom_sf"/>
</dbReference>
<dbReference type="Gene3D" id="1.25.40.10">
    <property type="entry name" value="Tetratricopeptide repeat domain"/>
    <property type="match status" value="4"/>
</dbReference>
<feature type="repeat" description="PPR" evidence="4">
    <location>
        <begin position="407"/>
        <end position="441"/>
    </location>
</feature>
<dbReference type="GO" id="GO:0009451">
    <property type="term" value="P:RNA modification"/>
    <property type="evidence" value="ECO:0007669"/>
    <property type="project" value="InterPro"/>
</dbReference>
<dbReference type="InterPro" id="IPR046960">
    <property type="entry name" value="PPR_At4g14850-like_plant"/>
</dbReference>
<dbReference type="NCBIfam" id="TIGR00756">
    <property type="entry name" value="PPR"/>
    <property type="match status" value="3"/>
</dbReference>